<accession>A0A1A9UL20</accession>
<keyword evidence="3" id="KW-1185">Reference proteome</keyword>
<sequence length="191" mass="22627">MEIRYAVHLSPSVVTRLETAQRQNEDNSGAKTLSKDSQNLKPQQQKQSTQQQKQLEKLHQHQREPHKRPYSHDHESLSRNSGSFLEPPYNELEYNQFEKTKQKLENYFSKPFPRAKSVNGEIQQLRNELISCHRDHRGEPLCCAELAAKFQEFIFREQFLRILKFSHKTNENQRGSQQDKAKEPNHFTRID</sequence>
<feature type="region of interest" description="Disordered" evidence="1">
    <location>
        <begin position="16"/>
        <end position="85"/>
    </location>
</feature>
<feature type="compositionally biased region" description="Basic and acidic residues" evidence="1">
    <location>
        <begin position="177"/>
        <end position="191"/>
    </location>
</feature>
<feature type="compositionally biased region" description="Polar residues" evidence="1">
    <location>
        <begin position="18"/>
        <end position="37"/>
    </location>
</feature>
<dbReference type="VEuPathDB" id="VectorBase:GAUT007968"/>
<reference evidence="2" key="1">
    <citation type="submission" date="2020-05" db="UniProtKB">
        <authorList>
            <consortium name="EnsemblMetazoa"/>
        </authorList>
    </citation>
    <scope>IDENTIFICATION</scope>
    <source>
        <strain evidence="2">TTRI</strain>
    </source>
</reference>
<dbReference type="AlphaFoldDB" id="A0A1A9UL20"/>
<proteinExistence type="predicted"/>
<feature type="compositionally biased region" description="Basic and acidic residues" evidence="1">
    <location>
        <begin position="54"/>
        <end position="63"/>
    </location>
</feature>
<name>A0A1A9UL20_GLOAU</name>
<evidence type="ECO:0000256" key="1">
    <source>
        <dbReference type="SAM" id="MobiDB-lite"/>
    </source>
</evidence>
<dbReference type="Proteomes" id="UP000078200">
    <property type="component" value="Unassembled WGS sequence"/>
</dbReference>
<protein>
    <submittedName>
        <fullName evidence="2">Uncharacterized protein</fullName>
    </submittedName>
</protein>
<feature type="region of interest" description="Disordered" evidence="1">
    <location>
        <begin position="169"/>
        <end position="191"/>
    </location>
</feature>
<evidence type="ECO:0000313" key="3">
    <source>
        <dbReference type="Proteomes" id="UP000078200"/>
    </source>
</evidence>
<organism evidence="2 3">
    <name type="scientific">Glossina austeni</name>
    <name type="common">Savannah tsetse fly</name>
    <dbReference type="NCBI Taxonomy" id="7395"/>
    <lineage>
        <taxon>Eukaryota</taxon>
        <taxon>Metazoa</taxon>
        <taxon>Ecdysozoa</taxon>
        <taxon>Arthropoda</taxon>
        <taxon>Hexapoda</taxon>
        <taxon>Insecta</taxon>
        <taxon>Pterygota</taxon>
        <taxon>Neoptera</taxon>
        <taxon>Endopterygota</taxon>
        <taxon>Diptera</taxon>
        <taxon>Brachycera</taxon>
        <taxon>Muscomorpha</taxon>
        <taxon>Hippoboscoidea</taxon>
        <taxon>Glossinidae</taxon>
        <taxon>Glossina</taxon>
    </lineage>
</organism>
<evidence type="ECO:0000313" key="2">
    <source>
        <dbReference type="EnsemblMetazoa" id="GAUT007968-PA"/>
    </source>
</evidence>
<feature type="compositionally biased region" description="Low complexity" evidence="1">
    <location>
        <begin position="39"/>
        <end position="53"/>
    </location>
</feature>
<dbReference type="EnsemblMetazoa" id="GAUT007968-RA">
    <property type="protein sequence ID" value="GAUT007968-PA"/>
    <property type="gene ID" value="GAUT007968"/>
</dbReference>